<sequence>MDDIDSSRDELKIMLFKIYESARKEDRKVIDVLINLINKLPNKEILDCNIEEQELITSYIDPILSPILHRPEGNNLFLW</sequence>
<dbReference type="VEuPathDB" id="FungiDB:RO3G_13683"/>
<dbReference type="AlphaFoldDB" id="I1CKJ2"/>
<evidence type="ECO:0000313" key="1">
    <source>
        <dbReference type="EMBL" id="EIE88972.1"/>
    </source>
</evidence>
<dbReference type="GeneID" id="93620648"/>
<gene>
    <name evidence="1" type="ORF">RO3G_13683</name>
</gene>
<organism evidence="1 2">
    <name type="scientific">Rhizopus delemar (strain RA 99-880 / ATCC MYA-4621 / FGSC 9543 / NRRL 43880)</name>
    <name type="common">Mucormycosis agent</name>
    <name type="synonym">Rhizopus arrhizus var. delemar</name>
    <dbReference type="NCBI Taxonomy" id="246409"/>
    <lineage>
        <taxon>Eukaryota</taxon>
        <taxon>Fungi</taxon>
        <taxon>Fungi incertae sedis</taxon>
        <taxon>Mucoromycota</taxon>
        <taxon>Mucoromycotina</taxon>
        <taxon>Mucoromycetes</taxon>
        <taxon>Mucorales</taxon>
        <taxon>Mucorineae</taxon>
        <taxon>Rhizopodaceae</taxon>
        <taxon>Rhizopus</taxon>
    </lineage>
</organism>
<evidence type="ECO:0000313" key="2">
    <source>
        <dbReference type="Proteomes" id="UP000009138"/>
    </source>
</evidence>
<protein>
    <submittedName>
        <fullName evidence="1">Uncharacterized protein</fullName>
    </submittedName>
</protein>
<dbReference type="OrthoDB" id="2260708at2759"/>
<name>I1CKJ2_RHIO9</name>
<accession>I1CKJ2</accession>
<dbReference type="EMBL" id="CH476743">
    <property type="protein sequence ID" value="EIE88972.1"/>
    <property type="molecule type" value="Genomic_DNA"/>
</dbReference>
<dbReference type="Proteomes" id="UP000009138">
    <property type="component" value="Unassembled WGS sequence"/>
</dbReference>
<reference evidence="1 2" key="1">
    <citation type="journal article" date="2009" name="PLoS Genet.">
        <title>Genomic analysis of the basal lineage fungus Rhizopus oryzae reveals a whole-genome duplication.</title>
        <authorList>
            <person name="Ma L.-J."/>
            <person name="Ibrahim A.S."/>
            <person name="Skory C."/>
            <person name="Grabherr M.G."/>
            <person name="Burger G."/>
            <person name="Butler M."/>
            <person name="Elias M."/>
            <person name="Idnurm A."/>
            <person name="Lang B.F."/>
            <person name="Sone T."/>
            <person name="Abe A."/>
            <person name="Calvo S.E."/>
            <person name="Corrochano L.M."/>
            <person name="Engels R."/>
            <person name="Fu J."/>
            <person name="Hansberg W."/>
            <person name="Kim J.-M."/>
            <person name="Kodira C.D."/>
            <person name="Koehrsen M.J."/>
            <person name="Liu B."/>
            <person name="Miranda-Saavedra D."/>
            <person name="O'Leary S."/>
            <person name="Ortiz-Castellanos L."/>
            <person name="Poulter R."/>
            <person name="Rodriguez-Romero J."/>
            <person name="Ruiz-Herrera J."/>
            <person name="Shen Y.-Q."/>
            <person name="Zeng Q."/>
            <person name="Galagan J."/>
            <person name="Birren B.W."/>
            <person name="Cuomo C.A."/>
            <person name="Wickes B.L."/>
        </authorList>
    </citation>
    <scope>NUCLEOTIDE SEQUENCE [LARGE SCALE GENOMIC DNA]</scope>
    <source>
        <strain evidence="2">RA 99-880 / ATCC MYA-4621 / FGSC 9543 / NRRL 43880</strain>
    </source>
</reference>
<dbReference type="RefSeq" id="XP_067524368.1">
    <property type="nucleotide sequence ID" value="XM_067668267.1"/>
</dbReference>
<dbReference type="InParanoid" id="I1CKJ2"/>
<keyword evidence="2" id="KW-1185">Reference proteome</keyword>
<proteinExistence type="predicted"/>